<organism evidence="1">
    <name type="scientific">Rhizophora mucronata</name>
    <name type="common">Asiatic mangrove</name>
    <dbReference type="NCBI Taxonomy" id="61149"/>
    <lineage>
        <taxon>Eukaryota</taxon>
        <taxon>Viridiplantae</taxon>
        <taxon>Streptophyta</taxon>
        <taxon>Embryophyta</taxon>
        <taxon>Tracheophyta</taxon>
        <taxon>Spermatophyta</taxon>
        <taxon>Magnoliopsida</taxon>
        <taxon>eudicotyledons</taxon>
        <taxon>Gunneridae</taxon>
        <taxon>Pentapetalae</taxon>
        <taxon>rosids</taxon>
        <taxon>fabids</taxon>
        <taxon>Malpighiales</taxon>
        <taxon>Rhizophoraceae</taxon>
        <taxon>Rhizophora</taxon>
    </lineage>
</organism>
<proteinExistence type="predicted"/>
<evidence type="ECO:0000313" key="1">
    <source>
        <dbReference type="EMBL" id="MBX23210.1"/>
    </source>
</evidence>
<dbReference type="EMBL" id="GGEC01042726">
    <property type="protein sequence ID" value="MBX23210.1"/>
    <property type="molecule type" value="Transcribed_RNA"/>
</dbReference>
<name>A0A2P2LZ13_RHIMU</name>
<protein>
    <submittedName>
        <fullName evidence="1">Uncharacterized protein</fullName>
    </submittedName>
</protein>
<sequence length="78" mass="8737">MTWQDQRVPHNKSLAIKLPQESIRKRSDRMACTGMSPFASISDQHSVSVSNAHTEILSLGGLVFPPIRSAFFPQETRL</sequence>
<accession>A0A2P2LZ13</accession>
<reference evidence="1" key="1">
    <citation type="submission" date="2018-02" db="EMBL/GenBank/DDBJ databases">
        <title>Rhizophora mucronata_Transcriptome.</title>
        <authorList>
            <person name="Meera S.P."/>
            <person name="Sreeshan A."/>
            <person name="Augustine A."/>
        </authorList>
    </citation>
    <scope>NUCLEOTIDE SEQUENCE</scope>
    <source>
        <tissue evidence="1">Leaf</tissue>
    </source>
</reference>
<dbReference type="AlphaFoldDB" id="A0A2P2LZ13"/>